<dbReference type="PANTHER" id="PTHR46796:SF6">
    <property type="entry name" value="ARAC SUBFAMILY"/>
    <property type="match status" value="1"/>
</dbReference>
<proteinExistence type="predicted"/>
<dbReference type="Proteomes" id="UP000075515">
    <property type="component" value="Unassembled WGS sequence"/>
</dbReference>
<dbReference type="AlphaFoldDB" id="A0A150RL23"/>
<dbReference type="InterPro" id="IPR020449">
    <property type="entry name" value="Tscrpt_reg_AraC-type_HTH"/>
</dbReference>
<dbReference type="InterPro" id="IPR035418">
    <property type="entry name" value="AraC-bd_2"/>
</dbReference>
<organism evidence="5 6">
    <name type="scientific">Sorangium cellulosum</name>
    <name type="common">Polyangium cellulosum</name>
    <dbReference type="NCBI Taxonomy" id="56"/>
    <lineage>
        <taxon>Bacteria</taxon>
        <taxon>Pseudomonadati</taxon>
        <taxon>Myxococcota</taxon>
        <taxon>Polyangia</taxon>
        <taxon>Polyangiales</taxon>
        <taxon>Polyangiaceae</taxon>
        <taxon>Sorangium</taxon>
    </lineage>
</organism>
<dbReference type="SUPFAM" id="SSF46689">
    <property type="entry name" value="Homeodomain-like"/>
    <property type="match status" value="1"/>
</dbReference>
<name>A0A150RL23_SORCE</name>
<evidence type="ECO:0000256" key="2">
    <source>
        <dbReference type="ARBA" id="ARBA00023125"/>
    </source>
</evidence>
<sequence length="294" mass="32073">MLERAVRTGPGELLWLGAEPFEVRCEPARATGLLKIVAVAEGEGVIAQGGRRTLLREGMFAWVQSDAPFELSMSRGRRLLLRLPVSVVQQRHPGVDLRTAVARGEEHAGERVVAGLLRQILREGASLSERDCAAAVGVVLEAIGMCGRAPELSRTRVERALAEIELRLGDPALQPADIARAQGVSRRYLDGAMAEQLGSSLAAHIRRRRLERAASELATRQDDAVFEIAARWGFRDTSHFTRLFRGHFATTPAAYRRAAQERPGDARPGALRPHQGIGMTKVVTEKAGAVTTKR</sequence>
<keyword evidence="1" id="KW-0805">Transcription regulation</keyword>
<dbReference type="SMART" id="SM00342">
    <property type="entry name" value="HTH_ARAC"/>
    <property type="match status" value="1"/>
</dbReference>
<evidence type="ECO:0000259" key="4">
    <source>
        <dbReference type="PROSITE" id="PS01124"/>
    </source>
</evidence>
<dbReference type="PRINTS" id="PR00032">
    <property type="entry name" value="HTHARAC"/>
</dbReference>
<protein>
    <recommendedName>
        <fullName evidence="4">HTH araC/xylS-type domain-containing protein</fullName>
    </recommendedName>
</protein>
<dbReference type="Pfam" id="PF12833">
    <property type="entry name" value="HTH_18"/>
    <property type="match status" value="1"/>
</dbReference>
<comment type="caution">
    <text evidence="5">The sequence shown here is derived from an EMBL/GenBank/DDBJ whole genome shotgun (WGS) entry which is preliminary data.</text>
</comment>
<accession>A0A150RL23</accession>
<dbReference type="EMBL" id="JEMC01003494">
    <property type="protein sequence ID" value="KYF80932.1"/>
    <property type="molecule type" value="Genomic_DNA"/>
</dbReference>
<dbReference type="Gene3D" id="1.10.10.60">
    <property type="entry name" value="Homeodomain-like"/>
    <property type="match status" value="1"/>
</dbReference>
<evidence type="ECO:0000256" key="1">
    <source>
        <dbReference type="ARBA" id="ARBA00023015"/>
    </source>
</evidence>
<evidence type="ECO:0000313" key="6">
    <source>
        <dbReference type="Proteomes" id="UP000075515"/>
    </source>
</evidence>
<keyword evidence="3" id="KW-0804">Transcription</keyword>
<dbReference type="PANTHER" id="PTHR46796">
    <property type="entry name" value="HTH-TYPE TRANSCRIPTIONAL ACTIVATOR RHAS-RELATED"/>
    <property type="match status" value="1"/>
</dbReference>
<dbReference type="GO" id="GO:0003700">
    <property type="term" value="F:DNA-binding transcription factor activity"/>
    <property type="evidence" value="ECO:0007669"/>
    <property type="project" value="InterPro"/>
</dbReference>
<evidence type="ECO:0000256" key="3">
    <source>
        <dbReference type="ARBA" id="ARBA00023163"/>
    </source>
</evidence>
<feature type="domain" description="HTH araC/xylS-type" evidence="4">
    <location>
        <begin position="158"/>
        <end position="258"/>
    </location>
</feature>
<dbReference type="GO" id="GO:0043565">
    <property type="term" value="F:sequence-specific DNA binding"/>
    <property type="evidence" value="ECO:0007669"/>
    <property type="project" value="InterPro"/>
</dbReference>
<dbReference type="InterPro" id="IPR018060">
    <property type="entry name" value="HTH_AraC"/>
</dbReference>
<keyword evidence="2" id="KW-0238">DNA-binding</keyword>
<dbReference type="InterPro" id="IPR050204">
    <property type="entry name" value="AraC_XylS_family_regulators"/>
</dbReference>
<gene>
    <name evidence="5" type="ORF">BE18_02965</name>
</gene>
<dbReference type="Pfam" id="PF14525">
    <property type="entry name" value="AraC_binding_2"/>
    <property type="match status" value="1"/>
</dbReference>
<evidence type="ECO:0000313" key="5">
    <source>
        <dbReference type="EMBL" id="KYF80932.1"/>
    </source>
</evidence>
<dbReference type="PROSITE" id="PS01124">
    <property type="entry name" value="HTH_ARAC_FAMILY_2"/>
    <property type="match status" value="1"/>
</dbReference>
<reference evidence="5 6" key="1">
    <citation type="submission" date="2014-02" db="EMBL/GenBank/DDBJ databases">
        <title>The small core and large imbalanced accessory genome model reveals a collaborative survival strategy of Sorangium cellulosum strains in nature.</title>
        <authorList>
            <person name="Han K."/>
            <person name="Peng R."/>
            <person name="Blom J."/>
            <person name="Li Y.-Z."/>
        </authorList>
    </citation>
    <scope>NUCLEOTIDE SEQUENCE [LARGE SCALE GENOMIC DNA]</scope>
    <source>
        <strain evidence="5 6">So0149</strain>
    </source>
</reference>
<dbReference type="InterPro" id="IPR009057">
    <property type="entry name" value="Homeodomain-like_sf"/>
</dbReference>